<organism evidence="1 2">
    <name type="scientific">Peptoclostridium litorale DSM 5388</name>
    <dbReference type="NCBI Taxonomy" id="1121324"/>
    <lineage>
        <taxon>Bacteria</taxon>
        <taxon>Bacillati</taxon>
        <taxon>Bacillota</taxon>
        <taxon>Clostridia</taxon>
        <taxon>Peptostreptococcales</taxon>
        <taxon>Peptoclostridiaceae</taxon>
        <taxon>Peptoclostridium</taxon>
    </lineage>
</organism>
<keyword evidence="2" id="KW-1185">Reference proteome</keyword>
<dbReference type="Proteomes" id="UP000027946">
    <property type="component" value="Unassembled WGS sequence"/>
</dbReference>
<dbReference type="OrthoDB" id="5420310at2"/>
<accession>A0A069RFS9</accession>
<gene>
    <name evidence="1" type="ORF">CLIT_10c03450</name>
</gene>
<reference evidence="1 2" key="1">
    <citation type="submission" date="2014-03" db="EMBL/GenBank/DDBJ databases">
        <title>Genome sequence of Clostridium litorale W6, DSM 5388.</title>
        <authorList>
            <person name="Poehlein A."/>
            <person name="Jagirdar A."/>
            <person name="Khonsari B."/>
            <person name="Chibani C.M."/>
            <person name="Gutierrez Gutierrez D.A."/>
            <person name="Davydova E."/>
            <person name="Alghaithi H.S."/>
            <person name="Nair K.P."/>
            <person name="Dhamotharan K."/>
            <person name="Chandran L."/>
            <person name="G W."/>
            <person name="Daniel R."/>
        </authorList>
    </citation>
    <scope>NUCLEOTIDE SEQUENCE [LARGE SCALE GENOMIC DNA]</scope>
    <source>
        <strain evidence="1 2">W6</strain>
    </source>
</reference>
<name>A0A069RFS9_PEPLI</name>
<proteinExistence type="predicted"/>
<dbReference type="AlphaFoldDB" id="A0A069RFS9"/>
<evidence type="ECO:0000313" key="1">
    <source>
        <dbReference type="EMBL" id="KDR95618.1"/>
    </source>
</evidence>
<protein>
    <submittedName>
        <fullName evidence="1">Uncharacterized protein</fullName>
    </submittedName>
</protein>
<dbReference type="RefSeq" id="WP_038264002.1">
    <property type="nucleotide sequence ID" value="NZ_FSRH01000006.1"/>
</dbReference>
<sequence length="189" mass="21277">MKRSKEIVVVSHCVLNSNAKVEGLSEYSGVLSEVVDMIVQRGAGIIQLPCPEMFIYGIKRWGHVKEQFDTPYFRQQCRELISPIVQQLVNYKNNGYDIIGLIGIDGSPSCGVSKTCSGDWGGEFMENGGMSYKAIEKIRNFKFVDGQGVLMEEIKDEFCENGIDVPFIAIDEMDIDKNIAQIREFFESK</sequence>
<dbReference type="STRING" id="1121324.CLIT_10c03450"/>
<dbReference type="InterPro" id="IPR054648">
    <property type="entry name" value="TudS-rel"/>
</dbReference>
<evidence type="ECO:0000313" key="2">
    <source>
        <dbReference type="Proteomes" id="UP000027946"/>
    </source>
</evidence>
<dbReference type="NCBIfam" id="NF045597">
    <property type="entry name" value="TudS_rel_CD3072"/>
    <property type="match status" value="1"/>
</dbReference>
<dbReference type="EMBL" id="JJMM01000010">
    <property type="protein sequence ID" value="KDR95618.1"/>
    <property type="molecule type" value="Genomic_DNA"/>
</dbReference>
<dbReference type="eggNOG" id="COG5418">
    <property type="taxonomic scope" value="Bacteria"/>
</dbReference>
<comment type="caution">
    <text evidence="1">The sequence shown here is derived from an EMBL/GenBank/DDBJ whole genome shotgun (WGS) entry which is preliminary data.</text>
</comment>